<sequence length="461" mass="52810">MGTFLQQRMPQQCVERFFIRERVEDEGVVEQQRANVASNKMGRKSQRKSLQPQNTFPSQENNHDKRLQQRRKHKFHTPLTKRNTCQHSIQGTLDSKTHSVSPAEDRMEPEVQPAVKCSDHREQKHTGIRGSRHTPGFPCHHLSDSRPDLLERHSPNLHIGGLSGHEEVDSDTDLSESERLTILMSGQDPPQLELRPDVIEAEDCSTRSHGPRRQGCGSFDFPDFLPPPFNSWSFSQLAVFYNMEEPGGPRPRPVGSLESHSTLLSGCACGLYRIRHSTHSHTRQSRLSPMMECRPMSLPIRSYSERRMHSSDRSAVSRAERFSSHLRRMQAFGNIRNPVQEVEEGAEDILTAKQQIVDLDSRRNRNREALNALKTEMSDSEKVKVCFGNMFIKFPKSMTRQMIQRDQEQLEKEINNIREGLKAKVSCLNEMQGQPELRGYNLSPLSSDEIKAMNILLKRSS</sequence>
<feature type="region of interest" description="Disordered" evidence="4">
    <location>
        <begin position="34"/>
        <end position="138"/>
    </location>
</feature>
<dbReference type="EMBL" id="BRZM01000122">
    <property type="protein sequence ID" value="GLD67907.1"/>
    <property type="molecule type" value="Genomic_DNA"/>
</dbReference>
<evidence type="ECO:0000313" key="6">
    <source>
        <dbReference type="Proteomes" id="UP001279410"/>
    </source>
</evidence>
<dbReference type="SUPFAM" id="SSF46579">
    <property type="entry name" value="Prefoldin"/>
    <property type="match status" value="1"/>
</dbReference>
<dbReference type="InterPro" id="IPR029266">
    <property type="entry name" value="FAM217"/>
</dbReference>
<gene>
    <name evidence="5" type="ORF">AKAME5_001923100</name>
</gene>
<feature type="compositionally biased region" description="Polar residues" evidence="4">
    <location>
        <begin position="48"/>
        <end position="60"/>
    </location>
</feature>
<dbReference type="CDD" id="cd22860">
    <property type="entry name" value="PDRG1"/>
    <property type="match status" value="1"/>
</dbReference>
<dbReference type="Pfam" id="PF15344">
    <property type="entry name" value="FAM217"/>
    <property type="match status" value="1"/>
</dbReference>
<accession>A0AAD3RGK5</accession>
<evidence type="ECO:0000256" key="3">
    <source>
        <dbReference type="ARBA" id="ARBA00023186"/>
    </source>
</evidence>
<comment type="caution">
    <text evidence="5">The sequence shown here is derived from an EMBL/GenBank/DDBJ whole genome shotgun (WGS) entry which is preliminary data.</text>
</comment>
<evidence type="ECO:0008006" key="7">
    <source>
        <dbReference type="Google" id="ProtNLM"/>
    </source>
</evidence>
<comment type="subcellular location">
    <subcellularLocation>
        <location evidence="1">Cytoplasm</location>
    </subcellularLocation>
</comment>
<evidence type="ECO:0000256" key="1">
    <source>
        <dbReference type="ARBA" id="ARBA00004496"/>
    </source>
</evidence>
<dbReference type="PANTHER" id="PTHR21162">
    <property type="entry name" value="P53 AND DNA DAMAGE-REGULATED PROTEIN"/>
    <property type="match status" value="1"/>
</dbReference>
<keyword evidence="3" id="KW-0143">Chaperone</keyword>
<dbReference type="InterPro" id="IPR030482">
    <property type="entry name" value="PDRG1"/>
</dbReference>
<organism evidence="5 6">
    <name type="scientific">Lates japonicus</name>
    <name type="common">Japanese lates</name>
    <dbReference type="NCBI Taxonomy" id="270547"/>
    <lineage>
        <taxon>Eukaryota</taxon>
        <taxon>Metazoa</taxon>
        <taxon>Chordata</taxon>
        <taxon>Craniata</taxon>
        <taxon>Vertebrata</taxon>
        <taxon>Euteleostomi</taxon>
        <taxon>Actinopterygii</taxon>
        <taxon>Neopterygii</taxon>
        <taxon>Teleostei</taxon>
        <taxon>Neoteleostei</taxon>
        <taxon>Acanthomorphata</taxon>
        <taxon>Carangaria</taxon>
        <taxon>Carangaria incertae sedis</taxon>
        <taxon>Centropomidae</taxon>
        <taxon>Lates</taxon>
    </lineage>
</organism>
<evidence type="ECO:0000313" key="5">
    <source>
        <dbReference type="EMBL" id="GLD67907.1"/>
    </source>
</evidence>
<evidence type="ECO:0000256" key="2">
    <source>
        <dbReference type="ARBA" id="ARBA00022490"/>
    </source>
</evidence>
<dbReference type="Proteomes" id="UP001279410">
    <property type="component" value="Unassembled WGS sequence"/>
</dbReference>
<reference evidence="5" key="1">
    <citation type="submission" date="2022-08" db="EMBL/GenBank/DDBJ databases">
        <title>Genome sequencing of akame (Lates japonicus).</title>
        <authorList>
            <person name="Hashiguchi Y."/>
            <person name="Takahashi H."/>
        </authorList>
    </citation>
    <scope>NUCLEOTIDE SEQUENCE</scope>
    <source>
        <strain evidence="5">Kochi</strain>
    </source>
</reference>
<evidence type="ECO:0000256" key="4">
    <source>
        <dbReference type="SAM" id="MobiDB-lite"/>
    </source>
</evidence>
<feature type="compositionally biased region" description="Polar residues" evidence="4">
    <location>
        <begin position="80"/>
        <end position="100"/>
    </location>
</feature>
<keyword evidence="2" id="KW-0963">Cytoplasm</keyword>
<dbReference type="GO" id="GO:0005737">
    <property type="term" value="C:cytoplasm"/>
    <property type="evidence" value="ECO:0007669"/>
    <property type="project" value="UniProtKB-SubCell"/>
</dbReference>
<protein>
    <recommendedName>
        <fullName evidence="7">P53 and DNA damage-regulated protein 1</fullName>
    </recommendedName>
</protein>
<name>A0AAD3RGK5_LATJO</name>
<proteinExistence type="predicted"/>
<keyword evidence="6" id="KW-1185">Reference proteome</keyword>
<dbReference type="PANTHER" id="PTHR21162:SF0">
    <property type="entry name" value="P53 AND DNA DAMAGE-REGULATED PROTEIN 1"/>
    <property type="match status" value="1"/>
</dbReference>
<dbReference type="AlphaFoldDB" id="A0AAD3RGK5"/>